<evidence type="ECO:0000256" key="4">
    <source>
        <dbReference type="ARBA" id="ARBA00023136"/>
    </source>
</evidence>
<feature type="transmembrane region" description="Helical" evidence="5">
    <location>
        <begin position="33"/>
        <end position="51"/>
    </location>
</feature>
<evidence type="ECO:0000256" key="3">
    <source>
        <dbReference type="ARBA" id="ARBA00022989"/>
    </source>
</evidence>
<dbReference type="PIRSF" id="PIRSF036466">
    <property type="entry name" value="UCP036466"/>
    <property type="match status" value="1"/>
</dbReference>
<feature type="transmembrane region" description="Helical" evidence="5">
    <location>
        <begin position="7"/>
        <end position="27"/>
    </location>
</feature>
<gene>
    <name evidence="6" type="ORF">GCM10009097_08350</name>
</gene>
<dbReference type="NCBIfam" id="NF010229">
    <property type="entry name" value="PRK13682.1-4"/>
    <property type="match status" value="1"/>
</dbReference>
<sequence>MLRWAAIFFVIALIAALFGFGGIASGAAEIAKILFYIFVIVFVVTLLLGAFRR</sequence>
<comment type="caution">
    <text evidence="6">The sequence shown here is derived from an EMBL/GenBank/DDBJ whole genome shotgun (WGS) entry which is preliminary data.</text>
</comment>
<name>A0ABP3LB76_9BURK</name>
<proteinExistence type="inferred from homology"/>
<dbReference type="Proteomes" id="UP001501706">
    <property type="component" value="Unassembled WGS sequence"/>
</dbReference>
<dbReference type="RefSeq" id="WP_087781354.1">
    <property type="nucleotide sequence ID" value="NZ_BAAAEN010000002.1"/>
</dbReference>
<dbReference type="EMBL" id="BAAAEN010000002">
    <property type="protein sequence ID" value="GAA0494674.1"/>
    <property type="molecule type" value="Genomic_DNA"/>
</dbReference>
<keyword evidence="4 5" id="KW-0472">Membrane</keyword>
<dbReference type="HAMAP" id="MF_01361">
    <property type="entry name" value="UPF0391"/>
    <property type="match status" value="1"/>
</dbReference>
<evidence type="ECO:0000313" key="7">
    <source>
        <dbReference type="Proteomes" id="UP001501706"/>
    </source>
</evidence>
<protein>
    <recommendedName>
        <fullName evidence="5">UPF0391 membrane protein GCM10009097_08350</fullName>
    </recommendedName>
</protein>
<accession>A0ABP3LB76</accession>
<dbReference type="Pfam" id="PF07043">
    <property type="entry name" value="DUF1328"/>
    <property type="match status" value="1"/>
</dbReference>
<evidence type="ECO:0000256" key="1">
    <source>
        <dbReference type="ARBA" id="ARBA00022475"/>
    </source>
</evidence>
<evidence type="ECO:0000256" key="2">
    <source>
        <dbReference type="ARBA" id="ARBA00022692"/>
    </source>
</evidence>
<comment type="caution">
    <text evidence="5">Lacks conserved residue(s) required for the propagation of feature annotation.</text>
</comment>
<organism evidence="6 7">
    <name type="scientific">Pigmentiphaga daeguensis</name>
    <dbReference type="NCBI Taxonomy" id="414049"/>
    <lineage>
        <taxon>Bacteria</taxon>
        <taxon>Pseudomonadati</taxon>
        <taxon>Pseudomonadota</taxon>
        <taxon>Betaproteobacteria</taxon>
        <taxon>Burkholderiales</taxon>
        <taxon>Alcaligenaceae</taxon>
        <taxon>Pigmentiphaga</taxon>
    </lineage>
</organism>
<evidence type="ECO:0000313" key="6">
    <source>
        <dbReference type="EMBL" id="GAA0494674.1"/>
    </source>
</evidence>
<reference evidence="7" key="1">
    <citation type="journal article" date="2019" name="Int. J. Syst. Evol. Microbiol.">
        <title>The Global Catalogue of Microorganisms (GCM) 10K type strain sequencing project: providing services to taxonomists for standard genome sequencing and annotation.</title>
        <authorList>
            <consortium name="The Broad Institute Genomics Platform"/>
            <consortium name="The Broad Institute Genome Sequencing Center for Infectious Disease"/>
            <person name="Wu L."/>
            <person name="Ma J."/>
        </authorList>
    </citation>
    <scope>NUCLEOTIDE SEQUENCE [LARGE SCALE GENOMIC DNA]</scope>
    <source>
        <strain evidence="7">JCM 14330</strain>
    </source>
</reference>
<comment type="similarity">
    <text evidence="5">Belongs to the UPF0391 family.</text>
</comment>
<keyword evidence="1 5" id="KW-1003">Cell membrane</keyword>
<dbReference type="InterPro" id="IPR009760">
    <property type="entry name" value="DUF1328"/>
</dbReference>
<dbReference type="NCBIfam" id="NF010226">
    <property type="entry name" value="PRK13682.1-1"/>
    <property type="match status" value="1"/>
</dbReference>
<keyword evidence="7" id="KW-1185">Reference proteome</keyword>
<keyword evidence="3 5" id="KW-1133">Transmembrane helix</keyword>
<keyword evidence="2 5" id="KW-0812">Transmembrane</keyword>
<evidence type="ECO:0000256" key="5">
    <source>
        <dbReference type="HAMAP-Rule" id="MF_01361"/>
    </source>
</evidence>